<keyword evidence="1" id="KW-1133">Transmembrane helix</keyword>
<feature type="transmembrane region" description="Helical" evidence="1">
    <location>
        <begin position="330"/>
        <end position="348"/>
    </location>
</feature>
<feature type="transmembrane region" description="Helical" evidence="1">
    <location>
        <begin position="46"/>
        <end position="64"/>
    </location>
</feature>
<proteinExistence type="predicted"/>
<protein>
    <submittedName>
        <fullName evidence="4">Peptidoglycan/LPS O-acetylase OafA/YrhL</fullName>
    </submittedName>
</protein>
<feature type="transmembrane region" description="Helical" evidence="1">
    <location>
        <begin position="308"/>
        <end position="324"/>
    </location>
</feature>
<dbReference type="InterPro" id="IPR043968">
    <property type="entry name" value="SGNH"/>
</dbReference>
<feature type="transmembrane region" description="Helical" evidence="1">
    <location>
        <begin position="369"/>
        <end position="391"/>
    </location>
</feature>
<evidence type="ECO:0000313" key="5">
    <source>
        <dbReference type="Proteomes" id="UP000757540"/>
    </source>
</evidence>
<feature type="transmembrane region" description="Helical" evidence="1">
    <location>
        <begin position="20"/>
        <end position="40"/>
    </location>
</feature>
<evidence type="ECO:0000256" key="1">
    <source>
        <dbReference type="SAM" id="Phobius"/>
    </source>
</evidence>
<accession>A0ABX2A4D7</accession>
<keyword evidence="5" id="KW-1185">Reference proteome</keyword>
<dbReference type="Proteomes" id="UP000757540">
    <property type="component" value="Unassembled WGS sequence"/>
</dbReference>
<dbReference type="InterPro" id="IPR002656">
    <property type="entry name" value="Acyl_transf_3_dom"/>
</dbReference>
<comment type="caution">
    <text evidence="4">The sequence shown here is derived from an EMBL/GenBank/DDBJ whole genome shotgun (WGS) entry which is preliminary data.</text>
</comment>
<feature type="transmembrane region" description="Helical" evidence="1">
    <location>
        <begin position="85"/>
        <end position="104"/>
    </location>
</feature>
<dbReference type="PANTHER" id="PTHR23028:SF53">
    <property type="entry name" value="ACYL_TRANSF_3 DOMAIN-CONTAINING PROTEIN"/>
    <property type="match status" value="1"/>
</dbReference>
<evidence type="ECO:0000259" key="3">
    <source>
        <dbReference type="Pfam" id="PF19040"/>
    </source>
</evidence>
<feature type="transmembrane region" description="Helical" evidence="1">
    <location>
        <begin position="151"/>
        <end position="172"/>
    </location>
</feature>
<organism evidence="4 5">
    <name type="scientific">Isoptericola halotolerans</name>
    <dbReference type="NCBI Taxonomy" id="300560"/>
    <lineage>
        <taxon>Bacteria</taxon>
        <taxon>Bacillati</taxon>
        <taxon>Actinomycetota</taxon>
        <taxon>Actinomycetes</taxon>
        <taxon>Micrococcales</taxon>
        <taxon>Promicromonosporaceae</taxon>
        <taxon>Isoptericola</taxon>
    </lineage>
</organism>
<dbReference type="RefSeq" id="WP_171783743.1">
    <property type="nucleotide sequence ID" value="NZ_BAAAML010000009.1"/>
</dbReference>
<keyword evidence="1" id="KW-0812">Transmembrane</keyword>
<feature type="transmembrane region" description="Helical" evidence="1">
    <location>
        <begin position="217"/>
        <end position="235"/>
    </location>
</feature>
<evidence type="ECO:0000313" key="4">
    <source>
        <dbReference type="EMBL" id="NOV97551.1"/>
    </source>
</evidence>
<feature type="transmembrane region" description="Helical" evidence="1">
    <location>
        <begin position="242"/>
        <end position="262"/>
    </location>
</feature>
<feature type="domain" description="Acyltransferase 3" evidence="2">
    <location>
        <begin position="20"/>
        <end position="349"/>
    </location>
</feature>
<dbReference type="EMBL" id="JABEZU010000002">
    <property type="protein sequence ID" value="NOV97551.1"/>
    <property type="molecule type" value="Genomic_DNA"/>
</dbReference>
<reference evidence="4 5" key="1">
    <citation type="submission" date="2020-05" db="EMBL/GenBank/DDBJ databases">
        <title>Genomic Encyclopedia of Type Strains, Phase III (KMG-III): the genomes of soil and plant-associated and newly described type strains.</title>
        <authorList>
            <person name="Whitman W."/>
        </authorList>
    </citation>
    <scope>NUCLEOTIDE SEQUENCE [LARGE SCALE GENOMIC DNA]</scope>
    <source>
        <strain evidence="4 5">KCTC 19046</strain>
    </source>
</reference>
<feature type="transmembrane region" description="Helical" evidence="1">
    <location>
        <begin position="179"/>
        <end position="197"/>
    </location>
</feature>
<dbReference type="InterPro" id="IPR050879">
    <property type="entry name" value="Acyltransferase_3"/>
</dbReference>
<keyword evidence="1" id="KW-0472">Membrane</keyword>
<evidence type="ECO:0000259" key="2">
    <source>
        <dbReference type="Pfam" id="PF01757"/>
    </source>
</evidence>
<feature type="transmembrane region" description="Helical" evidence="1">
    <location>
        <begin position="268"/>
        <end position="287"/>
    </location>
</feature>
<dbReference type="Pfam" id="PF19040">
    <property type="entry name" value="SGNH"/>
    <property type="match status" value="1"/>
</dbReference>
<sequence length="687" mass="72901">MAESARAVDRPLTGGPRHIVELHGLRGLALLLVVVFHLFGDGRVSGGVDVFLMVSGFLVTTALVRRAGSGRLSLRERYGSYATRLVPPALVVLVFVAIAARTVLPAEQALQTGREIVASALYVENWELIVSQLTYDAAGAATSPVQHFWSLAVQGQFFLVWPAVVVALAMLARRRSLRLELLVALVAGAGTVASFLWAAQMVDRDQQVAYFHSAARFWELGAGALLAVALPYLALRGPVRDALAWVGLVMVVASGLLVDGATQYPGPWALVPVGGAVLVVVGSGSATGRGPSMVLGAAPLRGVARISYSLYLWHWPLLITYLALRQRDAVGWRGAVLVLVASVLLAWATHGLVEERGRALLVRRGTGRGGLTAAVATSVLCLVVGGAVAVVESRQSAHLDLLAEPSRDHPGAAVLAAGYTGPGTWTAAPRPQPEIASRDAAQSNVDGCAVDSGPAEAEVRVCPVVEPARATRTVVLLGASHVVQYEPAFEMLGAAHGWRVLTVSKSGCHFQRPDDGTEASCATWNRGALDRVVALEPDLVVVLGAVTRRDGPDRVLPGHVEAWRDLEAAGLRVATLRDNPRFERSPTMCLRDDGPDASCGRSRDEVLAPRNPAEHADGVPATVAHVDLTRWICDGAQCPAVVGNVLVYRDKGHLSATYVRSLAPYLDEQLRREVPWLHAAGEQAVAP</sequence>
<feature type="domain" description="SGNH" evidence="3">
    <location>
        <begin position="448"/>
        <end position="666"/>
    </location>
</feature>
<name>A0ABX2A4D7_9MICO</name>
<dbReference type="Pfam" id="PF01757">
    <property type="entry name" value="Acyl_transf_3"/>
    <property type="match status" value="1"/>
</dbReference>
<dbReference type="PANTHER" id="PTHR23028">
    <property type="entry name" value="ACETYLTRANSFERASE"/>
    <property type="match status" value="1"/>
</dbReference>
<gene>
    <name evidence="4" type="ORF">HDG69_002126</name>
</gene>